<organism evidence="2 3">
    <name type="scientific">Photobacterium atrarenae</name>
    <dbReference type="NCBI Taxonomy" id="865757"/>
    <lineage>
        <taxon>Bacteria</taxon>
        <taxon>Pseudomonadati</taxon>
        <taxon>Pseudomonadota</taxon>
        <taxon>Gammaproteobacteria</taxon>
        <taxon>Vibrionales</taxon>
        <taxon>Vibrionaceae</taxon>
        <taxon>Photobacterium</taxon>
    </lineage>
</organism>
<keyword evidence="3" id="KW-1185">Reference proteome</keyword>
<name>A0ABY5GEY8_9GAMM</name>
<evidence type="ECO:0000313" key="2">
    <source>
        <dbReference type="EMBL" id="UTV27294.1"/>
    </source>
</evidence>
<reference evidence="2" key="1">
    <citation type="submission" date="2022-07" db="EMBL/GenBank/DDBJ databases">
        <title>Genome sequencing of Photobacterium atrarenae GJH2-4.</title>
        <authorList>
            <person name="Park S.-J."/>
        </authorList>
    </citation>
    <scope>NUCLEOTIDE SEQUENCE</scope>
    <source>
        <strain evidence="2">GJH2-4</strain>
    </source>
</reference>
<dbReference type="Proteomes" id="UP001057998">
    <property type="component" value="Chromosome 1"/>
</dbReference>
<sequence length="140" mass="15375">MKTRTALVAAAVVALSGCQALKLTPPASDFVGHLPDAHKEKLMALNDVPSQPFRGGVQTFQFDPQTSLLTVIYRLPNPRWYWNTHKSDAEQDVFPYICEQFGQPISQGLGVRFWYSGNGGFATDVVTDATCRQLSQSQAG</sequence>
<evidence type="ECO:0000313" key="3">
    <source>
        <dbReference type="Proteomes" id="UP001057998"/>
    </source>
</evidence>
<dbReference type="RefSeq" id="WP_255388508.1">
    <property type="nucleotide sequence ID" value="NZ_CP101508.1"/>
</dbReference>
<gene>
    <name evidence="2" type="ORF">NNL38_13300</name>
</gene>
<protein>
    <recommendedName>
        <fullName evidence="4">Lipoprotein</fullName>
    </recommendedName>
</protein>
<feature type="signal peptide" evidence="1">
    <location>
        <begin position="1"/>
        <end position="20"/>
    </location>
</feature>
<accession>A0ABY5GEY8</accession>
<evidence type="ECO:0008006" key="4">
    <source>
        <dbReference type="Google" id="ProtNLM"/>
    </source>
</evidence>
<proteinExistence type="predicted"/>
<keyword evidence="1" id="KW-0732">Signal</keyword>
<dbReference type="PROSITE" id="PS51257">
    <property type="entry name" value="PROKAR_LIPOPROTEIN"/>
    <property type="match status" value="1"/>
</dbReference>
<evidence type="ECO:0000256" key="1">
    <source>
        <dbReference type="SAM" id="SignalP"/>
    </source>
</evidence>
<dbReference type="EMBL" id="CP101508">
    <property type="protein sequence ID" value="UTV27294.1"/>
    <property type="molecule type" value="Genomic_DNA"/>
</dbReference>
<feature type="chain" id="PRO_5046054112" description="Lipoprotein" evidence="1">
    <location>
        <begin position="21"/>
        <end position="140"/>
    </location>
</feature>